<sequence length="37" mass="4274">MLECLEVWAFAAELGRRVDVAFLDFEKAFDKLKISVL</sequence>
<protein>
    <submittedName>
        <fullName evidence="1">Clone 1260 transcribed RNA sequence</fullName>
    </submittedName>
</protein>
<dbReference type="EMBL" id="KJ124686">
    <property type="protein sequence ID" value="AJD25314.1"/>
    <property type="molecule type" value="Transcribed_RNA"/>
</dbReference>
<accession>A0A0C4W7X8</accession>
<dbReference type="AlphaFoldDB" id="A0A0C4W7X8"/>
<organism evidence="1">
    <name type="scientific">Plectreurys tristis</name>
    <name type="common">Spider</name>
    <name type="synonym">Plectreurys bispinosus</name>
    <dbReference type="NCBI Taxonomy" id="33319"/>
    <lineage>
        <taxon>Eukaryota</taxon>
        <taxon>Metazoa</taxon>
        <taxon>Ecdysozoa</taxon>
        <taxon>Arthropoda</taxon>
        <taxon>Chelicerata</taxon>
        <taxon>Arachnida</taxon>
        <taxon>Araneae</taxon>
        <taxon>Araneomorphae</taxon>
        <taxon>Haplogynae</taxon>
        <taxon>Pholcoidea</taxon>
        <taxon>Plectreuridae</taxon>
        <taxon>Plectreurys</taxon>
    </lineage>
</organism>
<evidence type="ECO:0000313" key="1">
    <source>
        <dbReference type="EMBL" id="AJD25314.1"/>
    </source>
</evidence>
<proteinExistence type="predicted"/>
<reference evidence="1" key="1">
    <citation type="journal article" date="2014" name="J. Venom Res.">
        <title>Plectreurys tristis venome: A proteomic and transcriptomic analysis.</title>
        <authorList>
            <person name="Zobel-Thropp P.A."/>
            <person name="Thomas E.Z."/>
            <person name="David C.L."/>
            <person name="Breci L.A."/>
            <person name="Binford G.J."/>
        </authorList>
    </citation>
    <scope>NUCLEOTIDE SEQUENCE</scope>
    <source>
        <tissue evidence="1">Venom gland</tissue>
    </source>
</reference>
<name>A0A0C4W7X8_PLETR</name>